<keyword evidence="5" id="KW-1185">Reference proteome</keyword>
<name>A0A8T0IUJ1_CERPU</name>
<evidence type="ECO:0000313" key="5">
    <source>
        <dbReference type="Proteomes" id="UP000822688"/>
    </source>
</evidence>
<dbReference type="SUPFAM" id="SSF81296">
    <property type="entry name" value="E set domains"/>
    <property type="match status" value="1"/>
</dbReference>
<evidence type="ECO:0000259" key="2">
    <source>
        <dbReference type="Pfam" id="PF07250"/>
    </source>
</evidence>
<evidence type="ECO:0000313" key="4">
    <source>
        <dbReference type="EMBL" id="KAG0586043.1"/>
    </source>
</evidence>
<keyword evidence="1" id="KW-0732">Signal</keyword>
<dbReference type="Pfam" id="PF09118">
    <property type="entry name" value="GO-like_E_set"/>
    <property type="match status" value="1"/>
</dbReference>
<dbReference type="Proteomes" id="UP000822688">
    <property type="component" value="Chromosome 2"/>
</dbReference>
<evidence type="ECO:0000256" key="1">
    <source>
        <dbReference type="ARBA" id="ARBA00022729"/>
    </source>
</evidence>
<dbReference type="InterPro" id="IPR011043">
    <property type="entry name" value="Gal_Oxase/kelch_b-propeller"/>
</dbReference>
<dbReference type="InterPro" id="IPR014756">
    <property type="entry name" value="Ig_E-set"/>
</dbReference>
<organism evidence="4 5">
    <name type="scientific">Ceratodon purpureus</name>
    <name type="common">Fire moss</name>
    <name type="synonym">Dicranum purpureum</name>
    <dbReference type="NCBI Taxonomy" id="3225"/>
    <lineage>
        <taxon>Eukaryota</taxon>
        <taxon>Viridiplantae</taxon>
        <taxon>Streptophyta</taxon>
        <taxon>Embryophyta</taxon>
        <taxon>Bryophyta</taxon>
        <taxon>Bryophytina</taxon>
        <taxon>Bryopsida</taxon>
        <taxon>Dicranidae</taxon>
        <taxon>Pseudoditrichales</taxon>
        <taxon>Ditrichaceae</taxon>
        <taxon>Ceratodon</taxon>
    </lineage>
</organism>
<feature type="domain" description="Galactose oxidase-like Early set" evidence="3">
    <location>
        <begin position="451"/>
        <end position="547"/>
    </location>
</feature>
<dbReference type="InterPro" id="IPR015202">
    <property type="entry name" value="GO-like_E_set"/>
</dbReference>
<gene>
    <name evidence="4" type="ORF">KC19_2G059200</name>
</gene>
<dbReference type="InterPro" id="IPR013783">
    <property type="entry name" value="Ig-like_fold"/>
</dbReference>
<dbReference type="Gene3D" id="2.130.10.80">
    <property type="entry name" value="Galactose oxidase/kelch, beta-propeller"/>
    <property type="match status" value="1"/>
</dbReference>
<dbReference type="InterPro" id="IPR037293">
    <property type="entry name" value="Gal_Oxidase_central_sf"/>
</dbReference>
<dbReference type="InterPro" id="IPR009880">
    <property type="entry name" value="Glyoxal_oxidase_N"/>
</dbReference>
<sequence length="548" mass="58650">MRWESTQSVLMRFKVEQGRAKMVGMGAMWAVVVVLQVITMLTGVTGQGYYEVVLPNAGIATMHAAVTHLGSVVLLDRTNVGVSQLNLPDGVCRDNPEDRATTHDCTAHSALYTPGSNAIRPLFVFTDTWCSSGQFDANGQLVQTGGDADGLMKIRTFAPCGDGNCDWVEQGTQLQNGRWYASNQILPDGTQIVVGGRSVQTVEYVPANGRGTFYLDLLAQTNDAQMDNLYPFVHLLPNNQLFIFANRDSILYDWQSNTVAKNFPTIPGEPRNYPSAGSSVLLPLTAEGGFSWPEVLVCGGAQYGAYMSGNMADASGNCGRIAPLADGAGWAMEDLPHKRTMGDMVLLPTRDVLIINGAGNGAQGWGGASNPVQAPELYKPNNAAGTRFSTLAYTDIPRVYHSTANLLQDGRILLAGSNTHQFYTLTGNLPTELRVETFSPPYFGANPSGFTTVPGALAYGQDFTAVVKATAPTFIELNLVNAPFVTHSYAMGQRLLQLAVTAPADNGAGDYNVFSTAPPSQQVAPAGYYMLFPVADGIVGYASWVKIG</sequence>
<dbReference type="Pfam" id="PF07250">
    <property type="entry name" value="Glyoxal_oxid_N"/>
    <property type="match status" value="1"/>
</dbReference>
<protein>
    <recommendedName>
        <fullName evidence="6">Glyoxal oxidase</fullName>
    </recommendedName>
</protein>
<evidence type="ECO:0000259" key="3">
    <source>
        <dbReference type="Pfam" id="PF09118"/>
    </source>
</evidence>
<dbReference type="SUPFAM" id="SSF50965">
    <property type="entry name" value="Galactose oxidase, central domain"/>
    <property type="match status" value="1"/>
</dbReference>
<accession>A0A8T0IUJ1</accession>
<dbReference type="AlphaFoldDB" id="A0A8T0IUJ1"/>
<evidence type="ECO:0008006" key="6">
    <source>
        <dbReference type="Google" id="ProtNLM"/>
    </source>
</evidence>
<feature type="domain" description="Glyoxal oxidase N-terminal" evidence="2">
    <location>
        <begin position="62"/>
        <end position="442"/>
    </location>
</feature>
<dbReference type="PANTHER" id="PTHR32208">
    <property type="entry name" value="SECRETED PROTEIN-RELATED"/>
    <property type="match status" value="1"/>
</dbReference>
<dbReference type="Gene3D" id="2.60.40.10">
    <property type="entry name" value="Immunoglobulins"/>
    <property type="match status" value="1"/>
</dbReference>
<reference evidence="4" key="1">
    <citation type="submission" date="2020-06" db="EMBL/GenBank/DDBJ databases">
        <title>WGS assembly of Ceratodon purpureus strain R40.</title>
        <authorList>
            <person name="Carey S.B."/>
            <person name="Jenkins J."/>
            <person name="Shu S."/>
            <person name="Lovell J.T."/>
            <person name="Sreedasyam A."/>
            <person name="Maumus F."/>
            <person name="Tiley G.P."/>
            <person name="Fernandez-Pozo N."/>
            <person name="Barry K."/>
            <person name="Chen C."/>
            <person name="Wang M."/>
            <person name="Lipzen A."/>
            <person name="Daum C."/>
            <person name="Saski C.A."/>
            <person name="Payton A.C."/>
            <person name="Mcbreen J.C."/>
            <person name="Conrad R.E."/>
            <person name="Kollar L.M."/>
            <person name="Olsson S."/>
            <person name="Huttunen S."/>
            <person name="Landis J.B."/>
            <person name="Wickett N.J."/>
            <person name="Johnson M.G."/>
            <person name="Rensing S.A."/>
            <person name="Grimwood J."/>
            <person name="Schmutz J."/>
            <person name="Mcdaniel S.F."/>
        </authorList>
    </citation>
    <scope>NUCLEOTIDE SEQUENCE</scope>
    <source>
        <strain evidence="4">R40</strain>
    </source>
</reference>
<proteinExistence type="predicted"/>
<dbReference type="CDD" id="cd02851">
    <property type="entry name" value="E_set_GO_C"/>
    <property type="match status" value="1"/>
</dbReference>
<dbReference type="EMBL" id="CM026422">
    <property type="protein sequence ID" value="KAG0586043.1"/>
    <property type="molecule type" value="Genomic_DNA"/>
</dbReference>
<dbReference type="PANTHER" id="PTHR32208:SF99">
    <property type="entry name" value="GLYOXAL OR GALACTOSE OXIDASE"/>
    <property type="match status" value="1"/>
</dbReference>
<comment type="caution">
    <text evidence="4">The sequence shown here is derived from an EMBL/GenBank/DDBJ whole genome shotgun (WGS) entry which is preliminary data.</text>
</comment>